<dbReference type="Pfam" id="PF01904">
    <property type="entry name" value="DUF72"/>
    <property type="match status" value="1"/>
</dbReference>
<dbReference type="OrthoDB" id="9780310at2"/>
<dbReference type="PANTHER" id="PTHR30348">
    <property type="entry name" value="UNCHARACTERIZED PROTEIN YECE"/>
    <property type="match status" value="1"/>
</dbReference>
<dbReference type="KEGG" id="kpf:IX53_09595"/>
<dbReference type="SUPFAM" id="SSF117396">
    <property type="entry name" value="TM1631-like"/>
    <property type="match status" value="1"/>
</dbReference>
<name>A0A0G2ZH01_9BACT</name>
<gene>
    <name evidence="1" type="ORF">IX53_09595</name>
</gene>
<accession>A0A0G2ZH01</accession>
<sequence length="265" mass="30797">MLYLGTSGYYFRNWIGTAYPEDIRPSQMLSYYHAIWKFNTVELNFTYYRMPDYHTLAAISRKVPGDFVFAVKSPGSVTHEHWKTLNTNQAVDELKTFKRALAPIISENRLGPILFQFPSTFRPTEENLSYLEKVMNTCIEDSVLPAVEFRHKSWARKEYDNFLLECGAIPVVADEPEISTLFPYRPVSGNGIAYFRFHGRNPDWFVSEGSERYNYNYSDDELRFFALDVIEFLSKGLDVYVYFNNCHMGNAVHNALRFREMVGGA</sequence>
<dbReference type="Proteomes" id="UP000035159">
    <property type="component" value="Chromosome"/>
</dbReference>
<evidence type="ECO:0008006" key="3">
    <source>
        <dbReference type="Google" id="ProtNLM"/>
    </source>
</evidence>
<dbReference type="PATRIC" id="fig|1330330.3.peg.1955"/>
<evidence type="ECO:0000313" key="2">
    <source>
        <dbReference type="Proteomes" id="UP000035159"/>
    </source>
</evidence>
<dbReference type="InterPro" id="IPR036520">
    <property type="entry name" value="UPF0759_sf"/>
</dbReference>
<dbReference type="EMBL" id="CP011232">
    <property type="protein sequence ID" value="AKI98038.1"/>
    <property type="molecule type" value="Genomic_DNA"/>
</dbReference>
<dbReference type="AlphaFoldDB" id="A0A0G2ZH01"/>
<dbReference type="PANTHER" id="PTHR30348:SF13">
    <property type="entry name" value="UPF0759 PROTEIN YUNF"/>
    <property type="match status" value="1"/>
</dbReference>
<organism evidence="1 2">
    <name type="scientific">Kosmotoga pacifica</name>
    <dbReference type="NCBI Taxonomy" id="1330330"/>
    <lineage>
        <taxon>Bacteria</taxon>
        <taxon>Thermotogati</taxon>
        <taxon>Thermotogota</taxon>
        <taxon>Thermotogae</taxon>
        <taxon>Kosmotogales</taxon>
        <taxon>Kosmotogaceae</taxon>
        <taxon>Kosmotoga</taxon>
    </lineage>
</organism>
<dbReference type="RefSeq" id="WP_047755173.1">
    <property type="nucleotide sequence ID" value="NZ_CAJUHA010000001.1"/>
</dbReference>
<dbReference type="Gene3D" id="3.20.20.410">
    <property type="entry name" value="Protein of unknown function UPF0759"/>
    <property type="match status" value="1"/>
</dbReference>
<dbReference type="InterPro" id="IPR002763">
    <property type="entry name" value="DUF72"/>
</dbReference>
<proteinExistence type="predicted"/>
<dbReference type="STRING" id="1330330.IX53_09595"/>
<reference evidence="1 2" key="1">
    <citation type="submission" date="2015-04" db="EMBL/GenBank/DDBJ databases">
        <title>Complete Genome Sequence of Kosmotoga pacifica SLHLJ1.</title>
        <authorList>
            <person name="Jiang L.J."/>
            <person name="Shao Z.Z."/>
            <person name="Jebbar M."/>
        </authorList>
    </citation>
    <scope>NUCLEOTIDE SEQUENCE [LARGE SCALE GENOMIC DNA]</scope>
    <source>
        <strain evidence="1 2">SLHLJ1</strain>
    </source>
</reference>
<protein>
    <recommendedName>
        <fullName evidence="3">DUF72 domain-containing protein</fullName>
    </recommendedName>
</protein>
<keyword evidence="2" id="KW-1185">Reference proteome</keyword>
<evidence type="ECO:0000313" key="1">
    <source>
        <dbReference type="EMBL" id="AKI98038.1"/>
    </source>
</evidence>